<dbReference type="AlphaFoldDB" id="A0A7C4D7R9"/>
<evidence type="ECO:0000313" key="2">
    <source>
        <dbReference type="EMBL" id="HGQ59897.1"/>
    </source>
</evidence>
<accession>A0A7C4D7R9</accession>
<name>A0A7C4D7R9_STAMA</name>
<sequence>MDRFEKVVNRFLDLMVQMDRMYINILEEAVIGEAEIMEKKNVEPVDMLKLIGYRILKEVALKELGCLSGNSETGFLESMSREESVVSTEDVD</sequence>
<dbReference type="EMBL" id="DTBE01000106">
    <property type="protein sequence ID" value="HGQ59897.1"/>
    <property type="molecule type" value="Genomic_DNA"/>
</dbReference>
<dbReference type="EMBL" id="DTBJ01000051">
    <property type="protein sequence ID" value="HGM59095.1"/>
    <property type="molecule type" value="Genomic_DNA"/>
</dbReference>
<gene>
    <name evidence="2" type="ORF">ENU09_04215</name>
    <name evidence="1" type="ORF">ENU14_05905</name>
</gene>
<protein>
    <submittedName>
        <fullName evidence="1">Uncharacterized protein</fullName>
    </submittedName>
</protein>
<comment type="caution">
    <text evidence="1">The sequence shown here is derived from an EMBL/GenBank/DDBJ whole genome shotgun (WGS) entry which is preliminary data.</text>
</comment>
<evidence type="ECO:0000313" key="1">
    <source>
        <dbReference type="EMBL" id="HGM59095.1"/>
    </source>
</evidence>
<organism evidence="1">
    <name type="scientific">Staphylothermus marinus</name>
    <dbReference type="NCBI Taxonomy" id="2280"/>
    <lineage>
        <taxon>Archaea</taxon>
        <taxon>Thermoproteota</taxon>
        <taxon>Thermoprotei</taxon>
        <taxon>Desulfurococcales</taxon>
        <taxon>Desulfurococcaceae</taxon>
        <taxon>Staphylothermus</taxon>
    </lineage>
</organism>
<reference evidence="1" key="1">
    <citation type="journal article" date="2020" name="mSystems">
        <title>Genome- and Community-Level Interaction Insights into Carbon Utilization and Element Cycling Functions of Hydrothermarchaeota in Hydrothermal Sediment.</title>
        <authorList>
            <person name="Zhou Z."/>
            <person name="Liu Y."/>
            <person name="Xu W."/>
            <person name="Pan J."/>
            <person name="Luo Z.H."/>
            <person name="Li M."/>
        </authorList>
    </citation>
    <scope>NUCLEOTIDE SEQUENCE [LARGE SCALE GENOMIC DNA]</scope>
    <source>
        <strain evidence="2">SpSt-638</strain>
        <strain evidence="1">SpSt-642</strain>
    </source>
</reference>
<proteinExistence type="predicted"/>